<evidence type="ECO:0000313" key="2">
    <source>
        <dbReference type="Proteomes" id="UP000789759"/>
    </source>
</evidence>
<accession>A0A9N9E2K4</accession>
<name>A0A9N9E2K4_9GLOM</name>
<reference evidence="1" key="1">
    <citation type="submission" date="2021-06" db="EMBL/GenBank/DDBJ databases">
        <authorList>
            <person name="Kallberg Y."/>
            <person name="Tangrot J."/>
            <person name="Rosling A."/>
        </authorList>
    </citation>
    <scope>NUCLEOTIDE SEQUENCE</scope>
    <source>
        <strain evidence="1">FL966</strain>
    </source>
</reference>
<dbReference type="Proteomes" id="UP000789759">
    <property type="component" value="Unassembled WGS sequence"/>
</dbReference>
<dbReference type="AlphaFoldDB" id="A0A9N9E2K4"/>
<comment type="caution">
    <text evidence="1">The sequence shown here is derived from an EMBL/GenBank/DDBJ whole genome shotgun (WGS) entry which is preliminary data.</text>
</comment>
<protein>
    <submittedName>
        <fullName evidence="1">14193_t:CDS:1</fullName>
    </submittedName>
</protein>
<gene>
    <name evidence="1" type="ORF">CPELLU_LOCUS9648</name>
</gene>
<evidence type="ECO:0000313" key="1">
    <source>
        <dbReference type="EMBL" id="CAG8657563.1"/>
    </source>
</evidence>
<proteinExistence type="predicted"/>
<dbReference type="EMBL" id="CAJVQA010007491">
    <property type="protein sequence ID" value="CAG8657563.1"/>
    <property type="molecule type" value="Genomic_DNA"/>
</dbReference>
<keyword evidence="2" id="KW-1185">Reference proteome</keyword>
<organism evidence="1 2">
    <name type="scientific">Cetraspora pellucida</name>
    <dbReference type="NCBI Taxonomy" id="1433469"/>
    <lineage>
        <taxon>Eukaryota</taxon>
        <taxon>Fungi</taxon>
        <taxon>Fungi incertae sedis</taxon>
        <taxon>Mucoromycota</taxon>
        <taxon>Glomeromycotina</taxon>
        <taxon>Glomeromycetes</taxon>
        <taxon>Diversisporales</taxon>
        <taxon>Gigasporaceae</taxon>
        <taxon>Cetraspora</taxon>
    </lineage>
</organism>
<sequence>MYSYPCGAKKFSVCSSLYVNYLNKQDLNKVSQENEDGTEYENKTKAENRPLHPIAVGKDLKAKKKLISK</sequence>